<protein>
    <submittedName>
        <fullName evidence="1">Uncharacterized protein</fullName>
    </submittedName>
</protein>
<comment type="caution">
    <text evidence="1">The sequence shown here is derived from an EMBL/GenBank/DDBJ whole genome shotgun (WGS) entry which is preliminary data.</text>
</comment>
<sequence>SSVGAQRAPVFELSYETNVPGRESKTKRLSFAIAIRSRGLCFVCCPISV</sequence>
<accession>A0A820KAP9</accession>
<gene>
    <name evidence="1" type="ORF">OKA104_LOCUS48101</name>
</gene>
<feature type="non-terminal residue" evidence="1">
    <location>
        <position position="1"/>
    </location>
</feature>
<reference evidence="1" key="1">
    <citation type="submission" date="2021-02" db="EMBL/GenBank/DDBJ databases">
        <authorList>
            <person name="Nowell W R."/>
        </authorList>
    </citation>
    <scope>NUCLEOTIDE SEQUENCE</scope>
</reference>
<dbReference type="Proteomes" id="UP000663881">
    <property type="component" value="Unassembled WGS sequence"/>
</dbReference>
<organism evidence="1 2">
    <name type="scientific">Adineta steineri</name>
    <dbReference type="NCBI Taxonomy" id="433720"/>
    <lineage>
        <taxon>Eukaryota</taxon>
        <taxon>Metazoa</taxon>
        <taxon>Spiralia</taxon>
        <taxon>Gnathifera</taxon>
        <taxon>Rotifera</taxon>
        <taxon>Eurotatoria</taxon>
        <taxon>Bdelloidea</taxon>
        <taxon>Adinetida</taxon>
        <taxon>Adinetidae</taxon>
        <taxon>Adineta</taxon>
    </lineage>
</organism>
<evidence type="ECO:0000313" key="2">
    <source>
        <dbReference type="Proteomes" id="UP000663881"/>
    </source>
</evidence>
<proteinExistence type="predicted"/>
<dbReference type="EMBL" id="CAJOAY010020214">
    <property type="protein sequence ID" value="CAF4337461.1"/>
    <property type="molecule type" value="Genomic_DNA"/>
</dbReference>
<name>A0A820KAP9_9BILA</name>
<evidence type="ECO:0000313" key="1">
    <source>
        <dbReference type="EMBL" id="CAF4337461.1"/>
    </source>
</evidence>
<dbReference type="AlphaFoldDB" id="A0A820KAP9"/>
<feature type="non-terminal residue" evidence="1">
    <location>
        <position position="49"/>
    </location>
</feature>